<proteinExistence type="predicted"/>
<dbReference type="AlphaFoldDB" id="R8BR28"/>
<dbReference type="KEGG" id="tmn:UCRPA7_2634"/>
<dbReference type="HOGENOM" id="CLU_1050471_0_0_1"/>
<dbReference type="RefSeq" id="XP_007913399.1">
    <property type="nucleotide sequence ID" value="XM_007915208.1"/>
</dbReference>
<dbReference type="GeneID" id="19322903"/>
<feature type="region of interest" description="Disordered" evidence="1">
    <location>
        <begin position="120"/>
        <end position="153"/>
    </location>
</feature>
<name>R8BR28_PHAM7</name>
<sequence length="265" mass="28896">MRHDTMAHSHITNDDRDVGDAKLDHTGEWELVDLCRCHESDDDDDHCRDDRCRYNGACNSISDGVVDAGPAAAAQVANPVPTRILDFIQAAIDKTVAVGRTIAALDVPLAQLLTAAQHDVNNNDNDDKHDGGDDGHDKDDNDGRDKAREHQRKAAAIQLELDKARLVQATLESIDHMGSPHVQLPACSRNSKSPDDSFGTTTDPTVIILVAMSQPFRDALNEAAQQYLYASDGEVARVSIFDFEYKSPGKVIRGGDVRLAVMAMQ</sequence>
<organism evidence="2 3">
    <name type="scientific">Phaeoacremonium minimum (strain UCR-PA7)</name>
    <name type="common">Esca disease fungus</name>
    <name type="synonym">Togninia minima</name>
    <dbReference type="NCBI Taxonomy" id="1286976"/>
    <lineage>
        <taxon>Eukaryota</taxon>
        <taxon>Fungi</taxon>
        <taxon>Dikarya</taxon>
        <taxon>Ascomycota</taxon>
        <taxon>Pezizomycotina</taxon>
        <taxon>Sordariomycetes</taxon>
        <taxon>Sordariomycetidae</taxon>
        <taxon>Togniniales</taxon>
        <taxon>Togniniaceae</taxon>
        <taxon>Phaeoacremonium</taxon>
    </lineage>
</organism>
<evidence type="ECO:0000313" key="2">
    <source>
        <dbReference type="EMBL" id="EOO01828.1"/>
    </source>
</evidence>
<dbReference type="Proteomes" id="UP000014074">
    <property type="component" value="Unassembled WGS sequence"/>
</dbReference>
<dbReference type="EMBL" id="KB932956">
    <property type="protein sequence ID" value="EOO01828.1"/>
    <property type="molecule type" value="Genomic_DNA"/>
</dbReference>
<gene>
    <name evidence="2" type="ORF">UCRPA7_2634</name>
</gene>
<feature type="compositionally biased region" description="Basic and acidic residues" evidence="1">
    <location>
        <begin position="125"/>
        <end position="148"/>
    </location>
</feature>
<keyword evidence="3" id="KW-1185">Reference proteome</keyword>
<evidence type="ECO:0000313" key="3">
    <source>
        <dbReference type="Proteomes" id="UP000014074"/>
    </source>
</evidence>
<reference evidence="3" key="1">
    <citation type="journal article" date="2013" name="Genome Announc.">
        <title>Draft genome sequence of the ascomycete Phaeoacremonium aleophilum strain UCR-PA7, a causal agent of the esca disease complex in grapevines.</title>
        <authorList>
            <person name="Blanco-Ulate B."/>
            <person name="Rolshausen P."/>
            <person name="Cantu D."/>
        </authorList>
    </citation>
    <scope>NUCLEOTIDE SEQUENCE [LARGE SCALE GENOMIC DNA]</scope>
    <source>
        <strain evidence="3">UCR-PA7</strain>
    </source>
</reference>
<accession>R8BR28</accession>
<evidence type="ECO:0000256" key="1">
    <source>
        <dbReference type="SAM" id="MobiDB-lite"/>
    </source>
</evidence>
<protein>
    <submittedName>
        <fullName evidence="2">Uncharacterized protein</fullName>
    </submittedName>
</protein>